<dbReference type="InterPro" id="IPR001650">
    <property type="entry name" value="Helicase_C-like"/>
</dbReference>
<dbReference type="Gene3D" id="3.40.50.300">
    <property type="entry name" value="P-loop containing nucleotide triphosphate hydrolases"/>
    <property type="match status" value="1"/>
</dbReference>
<dbReference type="FunFam" id="3.40.50.300:FF:000533">
    <property type="entry name" value="Helicase, Snf2 family"/>
    <property type="match status" value="1"/>
</dbReference>
<name>A0A0C1YL23_9CYAN</name>
<protein>
    <submittedName>
        <fullName evidence="2">DEAD/DEAH box helicase</fullName>
    </submittedName>
</protein>
<comment type="caution">
    <text evidence="2">The sequence shown here is derived from an EMBL/GenBank/DDBJ whole genome shotgun (WGS) entry which is preliminary data.</text>
</comment>
<gene>
    <name evidence="2" type="ORF">QQ91_024175</name>
</gene>
<accession>A0A0C1YL23</accession>
<dbReference type="InterPro" id="IPR014001">
    <property type="entry name" value="Helicase_ATP-bd"/>
</dbReference>
<dbReference type="GO" id="GO:0004386">
    <property type="term" value="F:helicase activity"/>
    <property type="evidence" value="ECO:0007669"/>
    <property type="project" value="UniProtKB-KW"/>
</dbReference>
<dbReference type="AlphaFoldDB" id="A0A0C1YL23"/>
<dbReference type="CDD" id="cd18012">
    <property type="entry name" value="DEXQc_arch_SWI2_SNF2"/>
    <property type="match status" value="1"/>
</dbReference>
<dbReference type="CDD" id="cd18793">
    <property type="entry name" value="SF2_C_SNF"/>
    <property type="match status" value="1"/>
</dbReference>
<dbReference type="PANTHER" id="PTHR10799">
    <property type="entry name" value="SNF2/RAD54 HELICASE FAMILY"/>
    <property type="match status" value="1"/>
</dbReference>
<dbReference type="GO" id="GO:0016787">
    <property type="term" value="F:hydrolase activity"/>
    <property type="evidence" value="ECO:0007669"/>
    <property type="project" value="UniProtKB-KW"/>
</dbReference>
<evidence type="ECO:0000313" key="2">
    <source>
        <dbReference type="EMBL" id="NEV70190.1"/>
    </source>
</evidence>
<dbReference type="InterPro" id="IPR038718">
    <property type="entry name" value="SNF2-like_sf"/>
</dbReference>
<dbReference type="FunFam" id="3.40.50.10810:FF:000057">
    <property type="entry name" value="Snf2/Rad54 family helicase"/>
    <property type="match status" value="1"/>
</dbReference>
<dbReference type="Pfam" id="PF00271">
    <property type="entry name" value="Helicase_C"/>
    <property type="match status" value="1"/>
</dbReference>
<keyword evidence="2" id="KW-0347">Helicase</keyword>
<dbReference type="GO" id="GO:0005524">
    <property type="term" value="F:ATP binding"/>
    <property type="evidence" value="ECO:0007669"/>
    <property type="project" value="InterPro"/>
</dbReference>
<dbReference type="SMART" id="SM00490">
    <property type="entry name" value="HELICc"/>
    <property type="match status" value="1"/>
</dbReference>
<reference evidence="2" key="2">
    <citation type="journal article" date="2015" name="Genome Announc.">
        <title>Draft Genome Sequence of Filamentous Marine Cyanobacterium Lyngbya confervoides Strain BDU141951.</title>
        <authorList>
            <person name="Chandrababunaidu M.M."/>
            <person name="Sen D."/>
            <person name="Tripathy S."/>
        </authorList>
    </citation>
    <scope>NUCLEOTIDE SEQUENCE</scope>
    <source>
        <strain evidence="2">BDU141951</strain>
    </source>
</reference>
<keyword evidence="2" id="KW-0547">Nucleotide-binding</keyword>
<dbReference type="PROSITE" id="PS51192">
    <property type="entry name" value="HELICASE_ATP_BIND_1"/>
    <property type="match status" value="1"/>
</dbReference>
<dbReference type="EMBL" id="JTHE02000003">
    <property type="protein sequence ID" value="NEV70190.1"/>
    <property type="molecule type" value="Genomic_DNA"/>
</dbReference>
<dbReference type="Pfam" id="PF00176">
    <property type="entry name" value="SNF2-rel_dom"/>
    <property type="match status" value="1"/>
</dbReference>
<dbReference type="SUPFAM" id="SSF52540">
    <property type="entry name" value="P-loop containing nucleoside triphosphate hydrolases"/>
    <property type="match status" value="2"/>
</dbReference>
<sequence>MAIVHGSWLPEQQQFLLWGEMWQRLEASEFPPKPELQDHPFCMAMPELLERLKAIGGLPKPFWVEVGDGGTRRSRKKSARALEQLLALPTAITADACLPKHSAEDLTEAGEAIALHPWKILGVGLTPAEAAQFLASLPLGQQEVAGIEIGADLRFWSHVARWSLDLQARGKFLPAIAITPQKKTVAQWQLLLDSETDAQRLQHFSRHLPLSGRTYQPISKARKGKPLGVSVPLPATDSDQLYDFLQQIVDAQVRSQAQPVGSNEVLSPELPLREWLTALSSEQNPEIESSAIAAARLRDALTTWTMPLQSSVDENRFRVCFKLEPPATDEDSWHLGYYLQSRDDDSFLVPADTLWNYPVDQAVIDGQTIPNPQETLLGGLGRASRFSDPVRESLQQRRPNRVPLDPAQTFVFLKMTLPRLRDSGFGVALPPGLESPSEDNRLGIQVAAAAPDRKQRQRLGLKSLLNVEWELSLAGKKLSQKDFEKLVAQETPLLEIDGQWVELRPQDVRTARDFFKRRDTPIELSVEDALRLSTGDTQVIDKLPVVKFEASGILQDLISTLTEGNQSLEPISEPDGFKGKLRPYQARGVSWLTFLEQWGLGACLADDMGLGKTIQLIAFLLTMKERDLLTGPVLLVCPTSVLGNWEREIYKFGPELKVLMHHGDKRSHAAVFARKARGSNIVLTSYALAQRDLKDFERVEWLGVVLDEAQNIKNPDAKQSKAVRQIEAQFQIALTGTPVENRLAELWSIMDFLNPGYLGPKNFFQKRFATPIERYGDTASLKTLRSLVQPFILRRLKTDRTIIQDLPEKQEMTVFCGLSSEQAQLYQATVEKAMRDIEAAEGVQRRGQILGLLTKLKQICNHPAQFLKEEKDTLAAGRSGKLLRFDEMVAELLDEGDRALIFTQFAEWGKHLQAHLERTFGQETLFLYGSTSKGKREEMVDRFQHDPSGPRLFILSLKAGGVGLNLTRANHVFHFDRWWNPAVENQATDRAFRIGQTKNVQVHKFVATGTLEEKIHDMIESKKAMAEQVVGAGEQWLTELDTDALRNLLLLDRTAVIDDD</sequence>
<keyword evidence="1" id="KW-0378">Hydrolase</keyword>
<dbReference type="InterPro" id="IPR000330">
    <property type="entry name" value="SNF2_N"/>
</dbReference>
<dbReference type="Gene3D" id="3.40.50.10810">
    <property type="entry name" value="Tandem AAA-ATPase domain"/>
    <property type="match status" value="1"/>
</dbReference>
<dbReference type="SMART" id="SM00487">
    <property type="entry name" value="DEXDc"/>
    <property type="match status" value="1"/>
</dbReference>
<reference evidence="2" key="1">
    <citation type="submission" date="2014-11" db="EMBL/GenBank/DDBJ databases">
        <authorList>
            <person name="Malar M.C."/>
            <person name="Sen D."/>
            <person name="Tripathy S."/>
        </authorList>
    </citation>
    <scope>NUCLEOTIDE SEQUENCE</scope>
    <source>
        <strain evidence="2">BDU141951</strain>
    </source>
</reference>
<dbReference type="InterPro" id="IPR027417">
    <property type="entry name" value="P-loop_NTPase"/>
</dbReference>
<keyword evidence="2" id="KW-0067">ATP-binding</keyword>
<reference evidence="2" key="3">
    <citation type="submission" date="2020-02" db="EMBL/GenBank/DDBJ databases">
        <authorList>
            <person name="Sarangi A.N."/>
            <person name="Ghosh S."/>
            <person name="Mukherjee M."/>
            <person name="Tripathy S."/>
        </authorList>
    </citation>
    <scope>NUCLEOTIDE SEQUENCE</scope>
    <source>
        <strain evidence="2">BDU141951</strain>
    </source>
</reference>
<dbReference type="PROSITE" id="PS51194">
    <property type="entry name" value="HELICASE_CTER"/>
    <property type="match status" value="1"/>
</dbReference>
<dbReference type="InterPro" id="IPR022138">
    <property type="entry name" value="DUF3670"/>
</dbReference>
<organism evidence="2">
    <name type="scientific">Lyngbya confervoides BDU141951</name>
    <dbReference type="NCBI Taxonomy" id="1574623"/>
    <lineage>
        <taxon>Bacteria</taxon>
        <taxon>Bacillati</taxon>
        <taxon>Cyanobacteriota</taxon>
        <taxon>Cyanophyceae</taxon>
        <taxon>Oscillatoriophycideae</taxon>
        <taxon>Oscillatoriales</taxon>
        <taxon>Microcoleaceae</taxon>
        <taxon>Lyngbya</taxon>
    </lineage>
</organism>
<dbReference type="InterPro" id="IPR049730">
    <property type="entry name" value="SNF2/RAD54-like_C"/>
</dbReference>
<proteinExistence type="predicted"/>
<dbReference type="Pfam" id="PF12419">
    <property type="entry name" value="DUF3670"/>
    <property type="match status" value="1"/>
</dbReference>
<evidence type="ECO:0000256" key="1">
    <source>
        <dbReference type="ARBA" id="ARBA00022801"/>
    </source>
</evidence>